<evidence type="ECO:0000256" key="1">
    <source>
        <dbReference type="ARBA" id="ARBA00023015"/>
    </source>
</evidence>
<dbReference type="PANTHER" id="PTHR47893">
    <property type="entry name" value="REGULATORY PROTEIN PCHR"/>
    <property type="match status" value="1"/>
</dbReference>
<feature type="domain" description="HTH araC/xylS-type" evidence="3">
    <location>
        <begin position="125"/>
        <end position="223"/>
    </location>
</feature>
<dbReference type="SUPFAM" id="SSF46689">
    <property type="entry name" value="Homeodomain-like"/>
    <property type="match status" value="2"/>
</dbReference>
<dbReference type="AlphaFoldDB" id="A0A0X8JRE1"/>
<dbReference type="GO" id="GO:0043565">
    <property type="term" value="F:sequence-specific DNA binding"/>
    <property type="evidence" value="ECO:0007669"/>
    <property type="project" value="InterPro"/>
</dbReference>
<dbReference type="Pfam" id="PF12833">
    <property type="entry name" value="HTH_18"/>
    <property type="match status" value="1"/>
</dbReference>
<keyword evidence="2" id="KW-0804">Transcription</keyword>
<dbReference type="SMART" id="SM00342">
    <property type="entry name" value="HTH_ARAC"/>
    <property type="match status" value="1"/>
</dbReference>
<proteinExistence type="predicted"/>
<dbReference type="InterPro" id="IPR018060">
    <property type="entry name" value="HTH_AraC"/>
</dbReference>
<dbReference type="Gene3D" id="1.10.10.60">
    <property type="entry name" value="Homeodomain-like"/>
    <property type="match status" value="2"/>
</dbReference>
<evidence type="ECO:0000256" key="2">
    <source>
        <dbReference type="ARBA" id="ARBA00023163"/>
    </source>
</evidence>
<keyword evidence="5" id="KW-1185">Reference proteome</keyword>
<protein>
    <recommendedName>
        <fullName evidence="3">HTH araC/xylS-type domain-containing protein</fullName>
    </recommendedName>
</protein>
<dbReference type="STRING" id="888061.AXF15_10640"/>
<dbReference type="InterPro" id="IPR053142">
    <property type="entry name" value="PchR_regulatory_protein"/>
</dbReference>
<dbReference type="InterPro" id="IPR009057">
    <property type="entry name" value="Homeodomain-like_sf"/>
</dbReference>
<dbReference type="PANTHER" id="PTHR47893:SF1">
    <property type="entry name" value="REGULATORY PROTEIN PCHR"/>
    <property type="match status" value="1"/>
</dbReference>
<evidence type="ECO:0000313" key="4">
    <source>
        <dbReference type="EMBL" id="AMD93510.1"/>
    </source>
</evidence>
<dbReference type="EMBL" id="CP014230">
    <property type="protein sequence ID" value="AMD93510.1"/>
    <property type="molecule type" value="Genomic_DNA"/>
</dbReference>
<dbReference type="KEGG" id="doa:AXF15_10640"/>
<accession>A0A0X8JRE1</accession>
<dbReference type="GO" id="GO:0003700">
    <property type="term" value="F:DNA-binding transcription factor activity"/>
    <property type="evidence" value="ECO:0007669"/>
    <property type="project" value="InterPro"/>
</dbReference>
<evidence type="ECO:0000313" key="5">
    <source>
        <dbReference type="Proteomes" id="UP000063964"/>
    </source>
</evidence>
<organism evidence="4 5">
    <name type="scientific">Desulfomicrobium orale DSM 12838</name>
    <dbReference type="NCBI Taxonomy" id="888061"/>
    <lineage>
        <taxon>Bacteria</taxon>
        <taxon>Pseudomonadati</taxon>
        <taxon>Thermodesulfobacteriota</taxon>
        <taxon>Desulfovibrionia</taxon>
        <taxon>Desulfovibrionales</taxon>
        <taxon>Desulfomicrobiaceae</taxon>
        <taxon>Desulfomicrobium</taxon>
    </lineage>
</organism>
<sequence length="226" mass="26522">MNKYKISSNYYITVPPCNDILEYIAKKNTDILKFDVSPFFIFNKIKKISEIEVIPYFFKIFKNLKRTILVKNIEEDIIPILYQIINSTISNNLYRLGSSIKVLMYIFHGIYKNNKISSIDIQRIENVKKILRKNIESPPTFHALAAEAKMDLVRFTKSFRMVTGTTPYGYLRIKRLEHAMYLLSEKKMSVTDATYAVGYSNPSYFAKIFYEHYKIMPSDVRLSPDM</sequence>
<name>A0A0X8JRE1_9BACT</name>
<keyword evidence="1" id="KW-0805">Transcription regulation</keyword>
<evidence type="ECO:0000259" key="3">
    <source>
        <dbReference type="PROSITE" id="PS01124"/>
    </source>
</evidence>
<dbReference type="PROSITE" id="PS01124">
    <property type="entry name" value="HTH_ARAC_FAMILY_2"/>
    <property type="match status" value="1"/>
</dbReference>
<dbReference type="Proteomes" id="UP000063964">
    <property type="component" value="Chromosome"/>
</dbReference>
<gene>
    <name evidence="4" type="ORF">AXF15_10640</name>
</gene>
<reference evidence="5" key="1">
    <citation type="submission" date="2016-02" db="EMBL/GenBank/DDBJ databases">
        <authorList>
            <person name="Holder M.E."/>
            <person name="Ajami N.J."/>
            <person name="Petrosino J.F."/>
        </authorList>
    </citation>
    <scope>NUCLEOTIDE SEQUENCE [LARGE SCALE GENOMIC DNA]</scope>
    <source>
        <strain evidence="5">DSM 12838</strain>
    </source>
</reference>